<comment type="caution">
    <text evidence="3">The sequence shown here is derived from an EMBL/GenBank/DDBJ whole genome shotgun (WGS) entry which is preliminary data.</text>
</comment>
<name>A0A7X5HWL5_9FIRM</name>
<dbReference type="PROSITE" id="PS51257">
    <property type="entry name" value="PROKAR_LIPOPROTEIN"/>
    <property type="match status" value="1"/>
</dbReference>
<dbReference type="Proteomes" id="UP000461585">
    <property type="component" value="Unassembled WGS sequence"/>
</dbReference>
<evidence type="ECO:0000256" key="2">
    <source>
        <dbReference type="SAM" id="SignalP"/>
    </source>
</evidence>
<evidence type="ECO:0000256" key="1">
    <source>
        <dbReference type="ARBA" id="ARBA00006987"/>
    </source>
</evidence>
<keyword evidence="2" id="KW-0732">Signal</keyword>
<feature type="chain" id="PRO_5039729126" description="Tripartite tricarboxylate transporter substrate binding protein" evidence="2">
    <location>
        <begin position="20"/>
        <end position="349"/>
    </location>
</feature>
<dbReference type="Gene3D" id="3.40.190.10">
    <property type="entry name" value="Periplasmic binding protein-like II"/>
    <property type="match status" value="1"/>
</dbReference>
<evidence type="ECO:0000313" key="4">
    <source>
        <dbReference type="Proteomes" id="UP000461585"/>
    </source>
</evidence>
<dbReference type="SUPFAM" id="SSF53850">
    <property type="entry name" value="Periplasmic binding protein-like II"/>
    <property type="match status" value="1"/>
</dbReference>
<dbReference type="InterPro" id="IPR005064">
    <property type="entry name" value="BUG"/>
</dbReference>
<gene>
    <name evidence="3" type="ORF">GXN74_08675</name>
</gene>
<proteinExistence type="inferred from homology"/>
<evidence type="ECO:0000313" key="3">
    <source>
        <dbReference type="EMBL" id="NDL67811.1"/>
    </source>
</evidence>
<keyword evidence="4" id="KW-1185">Reference proteome</keyword>
<protein>
    <recommendedName>
        <fullName evidence="5">Tripartite tricarboxylate transporter substrate binding protein</fullName>
    </recommendedName>
</protein>
<dbReference type="EMBL" id="JAAEEH010000021">
    <property type="protein sequence ID" value="NDL67811.1"/>
    <property type="molecule type" value="Genomic_DNA"/>
</dbReference>
<dbReference type="PANTHER" id="PTHR42928:SF3">
    <property type="entry name" value="UPF0065 PROTEIN YFLP"/>
    <property type="match status" value="1"/>
</dbReference>
<dbReference type="InterPro" id="IPR042100">
    <property type="entry name" value="Bug_dom1"/>
</dbReference>
<accession>A0A7X5HWL5</accession>
<sequence>MKKVMVVLMALCTAAALFTGCGKKEEGTQAASGGNAQAEAGAGQVVWPEGAVNFSVPGKAGGGSDMTARYLTSGWSEVADVNFSVKNFDSTTACFQDVANQKPDGRNIGLAHSAIMTEYVAGSSPVNPVEDLTVIAAVGNNGLRCIAARSDAPYDTIDEMVAYAKENPGTIKVGSSPSGTVKFLMGKIEQGFGITFNYVEASQETDRLVNLAGGFIDIGTISLSNGMEYEAAGKLKVLGTVGADGVKIVDFLPDAPENYRTVQEMGYDVAAVTSYYVIGPKGMDDALVEAINGSMKEIAATGSTFIDGMSDMGQVGGWHGVEDSRRMYEEELASMIEVGKNLGLYNAQQ</sequence>
<dbReference type="Pfam" id="PF03401">
    <property type="entry name" value="TctC"/>
    <property type="match status" value="1"/>
</dbReference>
<feature type="signal peptide" evidence="2">
    <location>
        <begin position="1"/>
        <end position="19"/>
    </location>
</feature>
<dbReference type="PANTHER" id="PTHR42928">
    <property type="entry name" value="TRICARBOXYLATE-BINDING PROTEIN"/>
    <property type="match status" value="1"/>
</dbReference>
<comment type="similarity">
    <text evidence="1">Belongs to the UPF0065 (bug) family.</text>
</comment>
<organism evidence="3 4">
    <name type="scientific">Anaerotalea alkaliphila</name>
    <dbReference type="NCBI Taxonomy" id="2662126"/>
    <lineage>
        <taxon>Bacteria</taxon>
        <taxon>Bacillati</taxon>
        <taxon>Bacillota</taxon>
        <taxon>Clostridia</taxon>
        <taxon>Eubacteriales</taxon>
        <taxon>Anaerotalea</taxon>
    </lineage>
</organism>
<dbReference type="Gene3D" id="3.40.190.150">
    <property type="entry name" value="Bordetella uptake gene, domain 1"/>
    <property type="match status" value="1"/>
</dbReference>
<dbReference type="AlphaFoldDB" id="A0A7X5HWL5"/>
<evidence type="ECO:0008006" key="5">
    <source>
        <dbReference type="Google" id="ProtNLM"/>
    </source>
</evidence>
<reference evidence="3 4" key="1">
    <citation type="submission" date="2020-01" db="EMBL/GenBank/DDBJ databases">
        <title>Anaeroalcalibacter tamaniensis gen. nov., sp. nov., moderately halophilic strictly anaerobic fermenter bacterium from mud volcano of Taman peninsula.</title>
        <authorList>
            <person name="Frolova A."/>
            <person name="Merkel A.Y."/>
            <person name="Slobodkin A.I."/>
        </authorList>
    </citation>
    <scope>NUCLEOTIDE SEQUENCE [LARGE SCALE GENOMIC DNA]</scope>
    <source>
        <strain evidence="3 4">F-3ap</strain>
    </source>
</reference>
<dbReference type="RefSeq" id="WP_162370539.1">
    <property type="nucleotide sequence ID" value="NZ_JAAEEH010000021.1"/>
</dbReference>